<gene>
    <name evidence="1" type="ORF">SAMN05216480_10744</name>
</gene>
<dbReference type="EMBL" id="FPBK01000007">
    <property type="protein sequence ID" value="SFU55560.1"/>
    <property type="molecule type" value="Genomic_DNA"/>
</dbReference>
<evidence type="ECO:0000313" key="1">
    <source>
        <dbReference type="EMBL" id="SFU55560.1"/>
    </source>
</evidence>
<organism evidence="1 2">
    <name type="scientific">Pustulibacterium marinum</name>
    <dbReference type="NCBI Taxonomy" id="1224947"/>
    <lineage>
        <taxon>Bacteria</taxon>
        <taxon>Pseudomonadati</taxon>
        <taxon>Bacteroidota</taxon>
        <taxon>Flavobacteriia</taxon>
        <taxon>Flavobacteriales</taxon>
        <taxon>Flavobacteriaceae</taxon>
        <taxon>Pustulibacterium</taxon>
    </lineage>
</organism>
<protein>
    <submittedName>
        <fullName evidence="1">Uncharacterized protein</fullName>
    </submittedName>
</protein>
<sequence length="224" mass="26356">MDSTNKKGEYNQRNFNGMKALNQWIALILCCLSWYAQAQNMKEINAAIGLSDTLTYENEIRIYQSESITNYSSLLRLYEESEDNWKVTYDEHFAKVPGNPKERVETHRLKGKQSLHYVFLALLRSYIDQLPDQRSIEWKLKERGVIYKENYNGEETYQLANKVTTVLDGTGYTVMTKVYGKAHNFSFSNPDTYYKLYPEVDELVFMKEIIDTIRTEFGIWQVQE</sequence>
<evidence type="ECO:0000313" key="2">
    <source>
        <dbReference type="Proteomes" id="UP000199138"/>
    </source>
</evidence>
<dbReference type="AlphaFoldDB" id="A0A1I7H4H8"/>
<name>A0A1I7H4H8_9FLAO</name>
<dbReference type="STRING" id="1224947.SAMN05216480_10744"/>
<accession>A0A1I7H4H8</accession>
<keyword evidence="2" id="KW-1185">Reference proteome</keyword>
<proteinExistence type="predicted"/>
<dbReference type="Proteomes" id="UP000199138">
    <property type="component" value="Unassembled WGS sequence"/>
</dbReference>
<reference evidence="1 2" key="1">
    <citation type="submission" date="2016-10" db="EMBL/GenBank/DDBJ databases">
        <authorList>
            <person name="de Groot N.N."/>
        </authorList>
    </citation>
    <scope>NUCLEOTIDE SEQUENCE [LARGE SCALE GENOMIC DNA]</scope>
    <source>
        <strain evidence="1 2">CGMCC 1.12333</strain>
    </source>
</reference>